<organism evidence="1">
    <name type="scientific">Brassica napus</name>
    <name type="common">Rape</name>
    <dbReference type="NCBI Taxonomy" id="3708"/>
    <lineage>
        <taxon>Eukaryota</taxon>
        <taxon>Viridiplantae</taxon>
        <taxon>Streptophyta</taxon>
        <taxon>Embryophyta</taxon>
        <taxon>Tracheophyta</taxon>
        <taxon>Spermatophyta</taxon>
        <taxon>Magnoliopsida</taxon>
        <taxon>eudicotyledons</taxon>
        <taxon>Gunneridae</taxon>
        <taxon>Pentapetalae</taxon>
        <taxon>rosids</taxon>
        <taxon>malvids</taxon>
        <taxon>Brassicales</taxon>
        <taxon>Brassicaceae</taxon>
        <taxon>Brassiceae</taxon>
        <taxon>Brassica</taxon>
    </lineage>
</organism>
<dbReference type="InterPro" id="IPR008974">
    <property type="entry name" value="TRAF-like"/>
</dbReference>
<name>A0A816VY40_BRANA</name>
<reference evidence="1" key="1">
    <citation type="submission" date="2021-01" db="EMBL/GenBank/DDBJ databases">
        <authorList>
            <consortium name="Genoscope - CEA"/>
            <person name="William W."/>
        </authorList>
    </citation>
    <scope>NUCLEOTIDE SEQUENCE</scope>
</reference>
<dbReference type="PANTHER" id="PTHR46162:SF43">
    <property type="entry name" value="TRAF-LIKE FAMILY PROTEIN"/>
    <property type="match status" value="1"/>
</dbReference>
<dbReference type="Gene3D" id="2.60.210.10">
    <property type="entry name" value="Apoptosis, Tumor Necrosis Factor Receptor Associated Protein 2, Chain A"/>
    <property type="match status" value="1"/>
</dbReference>
<evidence type="ECO:0000313" key="1">
    <source>
        <dbReference type="EMBL" id="CAF2128264.1"/>
    </source>
</evidence>
<accession>A0A816VY40</accession>
<protein>
    <submittedName>
        <fullName evidence="1">(rape) hypothetical protein</fullName>
    </submittedName>
</protein>
<dbReference type="Proteomes" id="UP001295469">
    <property type="component" value="Chromosome A03"/>
</dbReference>
<feature type="non-terminal residue" evidence="1">
    <location>
        <position position="87"/>
    </location>
</feature>
<proteinExistence type="predicted"/>
<dbReference type="EMBL" id="HG994357">
    <property type="protein sequence ID" value="CAF2128264.1"/>
    <property type="molecule type" value="Genomic_DNA"/>
</dbReference>
<sequence length="87" mass="10264">MWGFSQVLPLATFRDPSNGYLYDGYHCEFGVDVTIHSPFQSSELFSVARNFDKPRFTWTIRSFFRNISPRWSEIRTSLIHSPWEEGI</sequence>
<gene>
    <name evidence="1" type="ORF">DARMORV10_A03P41740.1</name>
</gene>
<dbReference type="PANTHER" id="PTHR46162">
    <property type="entry name" value="TRAF-LIKE FAMILY PROTEIN"/>
    <property type="match status" value="1"/>
</dbReference>
<dbReference type="AlphaFoldDB" id="A0A816VY40"/>